<dbReference type="HOGENOM" id="CLU_047877_1_1_1"/>
<keyword evidence="5 9" id="KW-0653">Protein transport</keyword>
<dbReference type="GO" id="GO:0030134">
    <property type="term" value="C:COPII-coated ER to Golgi transport vesicle"/>
    <property type="evidence" value="ECO:0007669"/>
    <property type="project" value="TreeGrafter"/>
</dbReference>
<dbReference type="Pfam" id="PF03878">
    <property type="entry name" value="YIF1"/>
    <property type="match status" value="1"/>
</dbReference>
<name>T1KKD8_TETUR</name>
<evidence type="ECO:0000256" key="6">
    <source>
        <dbReference type="ARBA" id="ARBA00022989"/>
    </source>
</evidence>
<keyword evidence="6 9" id="KW-1133">Transmembrane helix</keyword>
<sequence length="273" mass="31014">MNRDPNYMPGPMPMGPNPNYPSQMGFPMNYGFPGDQSFLNQQLGNHMAQIFQDQVSQYSDNLVSKSKTWVGNNLKYYFAVDTGYVLKKILLIFFPFTHKDWSLKYRNDEQIAPRDDLNAPDLYIPWMAFVTYILVAGYLLGVNDRFSPEQLGIQASSALAWLIFEVLATMIILYSFNLMSAFGFFHVLSLSGYKFVPMIAALLIALPFSSMGYYISLAYGSLALCYFLIRNIHMAIETSPATQGGGRQSTIKVIFFCLVQPLLMYHLTKHFVV</sequence>
<dbReference type="OMA" id="SGYKFVH"/>
<gene>
    <name evidence="10" type="primary">107364904</name>
</gene>
<evidence type="ECO:0000256" key="5">
    <source>
        <dbReference type="ARBA" id="ARBA00022927"/>
    </source>
</evidence>
<evidence type="ECO:0000256" key="4">
    <source>
        <dbReference type="ARBA" id="ARBA00022824"/>
    </source>
</evidence>
<dbReference type="Proteomes" id="UP000015104">
    <property type="component" value="Unassembled WGS sequence"/>
</dbReference>
<dbReference type="EnsemblMetazoa" id="tetur13g03380.1">
    <property type="protein sequence ID" value="tetur13g03380.1"/>
    <property type="gene ID" value="tetur13g03380"/>
</dbReference>
<keyword evidence="8 9" id="KW-0472">Membrane</keyword>
<keyword evidence="2 9" id="KW-0813">Transport</keyword>
<dbReference type="InterPro" id="IPR005578">
    <property type="entry name" value="Yif1_fam"/>
</dbReference>
<dbReference type="PANTHER" id="PTHR14083">
    <property type="entry name" value="YIP1 INTERACTING FACTOR HOMOLOG YIF1 PROTEIN"/>
    <property type="match status" value="1"/>
</dbReference>
<evidence type="ECO:0000256" key="7">
    <source>
        <dbReference type="ARBA" id="ARBA00023034"/>
    </source>
</evidence>
<dbReference type="GO" id="GO:0006888">
    <property type="term" value="P:endoplasmic reticulum to Golgi vesicle-mediated transport"/>
    <property type="evidence" value="ECO:0007669"/>
    <property type="project" value="UniProtKB-UniRule"/>
</dbReference>
<comment type="subcellular location">
    <subcellularLocation>
        <location evidence="9">Endoplasmic reticulum membrane</location>
        <topology evidence="9">Multi-pass membrane protein</topology>
    </subcellularLocation>
    <subcellularLocation>
        <location evidence="9">Golgi apparatus membrane</location>
        <topology evidence="9">Multi-pass membrane protein</topology>
    </subcellularLocation>
</comment>
<evidence type="ECO:0000313" key="10">
    <source>
        <dbReference type="EnsemblMetazoa" id="tetur13g03380.1"/>
    </source>
</evidence>
<organism evidence="10 11">
    <name type="scientific">Tetranychus urticae</name>
    <name type="common">Two-spotted spider mite</name>
    <dbReference type="NCBI Taxonomy" id="32264"/>
    <lineage>
        <taxon>Eukaryota</taxon>
        <taxon>Metazoa</taxon>
        <taxon>Ecdysozoa</taxon>
        <taxon>Arthropoda</taxon>
        <taxon>Chelicerata</taxon>
        <taxon>Arachnida</taxon>
        <taxon>Acari</taxon>
        <taxon>Acariformes</taxon>
        <taxon>Trombidiformes</taxon>
        <taxon>Prostigmata</taxon>
        <taxon>Eleutherengona</taxon>
        <taxon>Raphignathae</taxon>
        <taxon>Tetranychoidea</taxon>
        <taxon>Tetranychidae</taxon>
        <taxon>Tetranychus</taxon>
    </lineage>
</organism>
<comment type="function">
    <text evidence="9">Has a role in transport between endoplasmic reticulum and Golgi.</text>
</comment>
<protein>
    <recommendedName>
        <fullName evidence="9">Protein YIF1</fullName>
    </recommendedName>
</protein>
<dbReference type="AlphaFoldDB" id="T1KKD8"/>
<evidence type="ECO:0000256" key="1">
    <source>
        <dbReference type="ARBA" id="ARBA00009727"/>
    </source>
</evidence>
<dbReference type="eggNOG" id="KOG3094">
    <property type="taxonomic scope" value="Eukaryota"/>
</dbReference>
<dbReference type="KEGG" id="tut:107364904"/>
<keyword evidence="7 9" id="KW-0333">Golgi apparatus</keyword>
<evidence type="ECO:0000313" key="11">
    <source>
        <dbReference type="Proteomes" id="UP000015104"/>
    </source>
</evidence>
<dbReference type="GO" id="GO:0005789">
    <property type="term" value="C:endoplasmic reticulum membrane"/>
    <property type="evidence" value="ECO:0007669"/>
    <property type="project" value="UniProtKB-SubCell"/>
</dbReference>
<keyword evidence="4 9" id="KW-0256">Endoplasmic reticulum</keyword>
<reference evidence="10" key="2">
    <citation type="submission" date="2015-06" db="UniProtKB">
        <authorList>
            <consortium name="EnsemblMetazoa"/>
        </authorList>
    </citation>
    <scope>IDENTIFICATION</scope>
</reference>
<proteinExistence type="inferred from homology"/>
<evidence type="ECO:0000256" key="2">
    <source>
        <dbReference type="ARBA" id="ARBA00022448"/>
    </source>
</evidence>
<comment type="caution">
    <text evidence="9">Lacks conserved residue(s) required for the propagation of feature annotation.</text>
</comment>
<feature type="transmembrane region" description="Helical" evidence="9">
    <location>
        <begin position="153"/>
        <end position="176"/>
    </location>
</feature>
<dbReference type="GO" id="GO:0000139">
    <property type="term" value="C:Golgi membrane"/>
    <property type="evidence" value="ECO:0007669"/>
    <property type="project" value="UniProtKB-SubCell"/>
</dbReference>
<keyword evidence="3 9" id="KW-0812">Transmembrane</keyword>
<reference evidence="11" key="1">
    <citation type="submission" date="2011-08" db="EMBL/GenBank/DDBJ databases">
        <authorList>
            <person name="Rombauts S."/>
        </authorList>
    </citation>
    <scope>NUCLEOTIDE SEQUENCE</scope>
    <source>
        <strain evidence="11">London</strain>
    </source>
</reference>
<dbReference type="GO" id="GO:0005793">
    <property type="term" value="C:endoplasmic reticulum-Golgi intermediate compartment"/>
    <property type="evidence" value="ECO:0007669"/>
    <property type="project" value="UniProtKB-UniRule"/>
</dbReference>
<dbReference type="EMBL" id="CAEY01000176">
    <property type="status" value="NOT_ANNOTATED_CDS"/>
    <property type="molecule type" value="Genomic_DNA"/>
</dbReference>
<evidence type="ECO:0000256" key="8">
    <source>
        <dbReference type="ARBA" id="ARBA00023136"/>
    </source>
</evidence>
<dbReference type="GO" id="GO:0015031">
    <property type="term" value="P:protein transport"/>
    <property type="evidence" value="ECO:0007669"/>
    <property type="project" value="UniProtKB-KW"/>
</dbReference>
<comment type="similarity">
    <text evidence="1 9">Belongs to the YIF1 family.</text>
</comment>
<dbReference type="STRING" id="32264.T1KKD8"/>
<dbReference type="PANTHER" id="PTHR14083:SF0">
    <property type="entry name" value="YIP1D-INTERACTING FACTOR 1, ISOFORM C"/>
    <property type="match status" value="1"/>
</dbReference>
<dbReference type="OrthoDB" id="337750at2759"/>
<accession>T1KKD8</accession>
<feature type="transmembrane region" description="Helical" evidence="9">
    <location>
        <begin position="122"/>
        <end position="141"/>
    </location>
</feature>
<keyword evidence="11" id="KW-1185">Reference proteome</keyword>
<evidence type="ECO:0000256" key="3">
    <source>
        <dbReference type="ARBA" id="ARBA00022692"/>
    </source>
</evidence>
<evidence type="ECO:0000256" key="9">
    <source>
        <dbReference type="RuleBase" id="RU368073"/>
    </source>
</evidence>